<dbReference type="PANTHER" id="PTHR12271">
    <property type="entry name" value="POLY A POLYMERASE CID PAP -RELATED"/>
    <property type="match status" value="1"/>
</dbReference>
<evidence type="ECO:0000313" key="3">
    <source>
        <dbReference type="Proteomes" id="UP001152747"/>
    </source>
</evidence>
<dbReference type="GO" id="GO:0050265">
    <property type="term" value="F:RNA uridylyltransferase activity"/>
    <property type="evidence" value="ECO:0007669"/>
    <property type="project" value="TreeGrafter"/>
</dbReference>
<name>A0A9P1IW64_9PELO</name>
<comment type="caution">
    <text evidence="2">The sequence shown here is derived from an EMBL/GenBank/DDBJ whole genome shotgun (WGS) entry which is preliminary data.</text>
</comment>
<evidence type="ECO:0000259" key="1">
    <source>
        <dbReference type="Pfam" id="PF22600"/>
    </source>
</evidence>
<dbReference type="SUPFAM" id="SSF81631">
    <property type="entry name" value="PAP/OAS1 substrate-binding domain"/>
    <property type="match status" value="1"/>
</dbReference>
<accession>A0A9P1IW64</accession>
<evidence type="ECO:0000313" key="2">
    <source>
        <dbReference type="EMBL" id="CAI5450508.1"/>
    </source>
</evidence>
<dbReference type="EMBL" id="CANHGI010000005">
    <property type="protein sequence ID" value="CAI5450508.1"/>
    <property type="molecule type" value="Genomic_DNA"/>
</dbReference>
<gene>
    <name evidence="2" type="ORF">CAMP_LOCUS13145</name>
</gene>
<dbReference type="InterPro" id="IPR054708">
    <property type="entry name" value="MTPAP-like_central"/>
</dbReference>
<proteinExistence type="predicted"/>
<feature type="domain" description="Poly(A) RNA polymerase mitochondrial-like central palm" evidence="1">
    <location>
        <begin position="158"/>
        <end position="328"/>
    </location>
</feature>
<dbReference type="Gene3D" id="1.10.1410.10">
    <property type="match status" value="1"/>
</dbReference>
<keyword evidence="3" id="KW-1185">Reference proteome</keyword>
<organism evidence="2 3">
    <name type="scientific">Caenorhabditis angaria</name>
    <dbReference type="NCBI Taxonomy" id="860376"/>
    <lineage>
        <taxon>Eukaryota</taxon>
        <taxon>Metazoa</taxon>
        <taxon>Ecdysozoa</taxon>
        <taxon>Nematoda</taxon>
        <taxon>Chromadorea</taxon>
        <taxon>Rhabditida</taxon>
        <taxon>Rhabditina</taxon>
        <taxon>Rhabditomorpha</taxon>
        <taxon>Rhabditoidea</taxon>
        <taxon>Rhabditidae</taxon>
        <taxon>Peloderinae</taxon>
        <taxon>Caenorhabditis</taxon>
    </lineage>
</organism>
<sequence>MPRAFGFFNKFKDKCDKMELELNYDPTALTDFSKFSLYDPSILEMTVCRWSANVELRAADILNFLAGKGYRLANNETTNTTDEHVLMFKVVGRPEAIRIERECREAGGFMMGNVKLEVHPLIGTNGIRIQDTITMQRVRKDDRFRLSDTNALDLLLEVVRFTDPSKQEITRRSTIFICKVLESIFYKCEARIFGSFASDLRRQANSDVDISVLVKNEPENQNPQQDPYFRTIRSEQELWNSTTETIFLRPIHRNEFRAHSISFMINLIAKVLASVPMLKDHFTFRKIPEARTPIIMLKYAEDPHVDLNFDISFFNQQGVDKANLIELFMMRDASDCKFIRKCMLYFVQFGKSNRLLNGAYLDEKLTPKTGFNSYIFNHLVIHFVQNALDRKLVQQSADPAHRCAPYNFHDRFQSITHFFRDFFKHLATIDYGNMAIYNSFVLSKTTVAMCHSLKVTPMMILDPLDPTHNISSRVTPVALRHFNLLIRNGLLLMKQKDFQIQMLADTNKHAVEVIKKLRVEKINGNCLEIDLPHIIQTSADFCILLNQILRFDVSAEHEGTSEENLFNSTGVTFVIFGRAWIGRRTRRKQLMQNTENTSILAVELAVSRSFEFDYNEPVAVVRMTMAEVPQENGQKKSKIEVLQGNVNEIRDALHFLLDHFVLNNMTELSQLGIAHLTEMA</sequence>
<protein>
    <recommendedName>
        <fullName evidence="1">Poly(A) RNA polymerase mitochondrial-like central palm domain-containing protein</fullName>
    </recommendedName>
</protein>
<dbReference type="PANTHER" id="PTHR12271:SF137">
    <property type="entry name" value="U6 SNRNA-SPECIFIC TERMINAL URIDYLYLTRANSFERASE"/>
    <property type="match status" value="1"/>
</dbReference>
<dbReference type="SUPFAM" id="SSF81301">
    <property type="entry name" value="Nucleotidyltransferase"/>
    <property type="match status" value="1"/>
</dbReference>
<dbReference type="Gene3D" id="3.30.460.10">
    <property type="entry name" value="Beta Polymerase, domain 2"/>
    <property type="match status" value="1"/>
</dbReference>
<dbReference type="AlphaFoldDB" id="A0A9P1IW64"/>
<dbReference type="InterPro" id="IPR043519">
    <property type="entry name" value="NT_sf"/>
</dbReference>
<dbReference type="OrthoDB" id="434989at2759"/>
<dbReference type="Pfam" id="PF22600">
    <property type="entry name" value="MTPAP-like_central"/>
    <property type="match status" value="1"/>
</dbReference>
<dbReference type="GO" id="GO:0031123">
    <property type="term" value="P:RNA 3'-end processing"/>
    <property type="evidence" value="ECO:0007669"/>
    <property type="project" value="TreeGrafter"/>
</dbReference>
<reference evidence="2" key="1">
    <citation type="submission" date="2022-11" db="EMBL/GenBank/DDBJ databases">
        <authorList>
            <person name="Kikuchi T."/>
        </authorList>
    </citation>
    <scope>NUCLEOTIDE SEQUENCE</scope>
    <source>
        <strain evidence="2">PS1010</strain>
    </source>
</reference>
<dbReference type="Proteomes" id="UP001152747">
    <property type="component" value="Unassembled WGS sequence"/>
</dbReference>